<dbReference type="InterPro" id="IPR050331">
    <property type="entry name" value="Zinc_finger"/>
</dbReference>
<evidence type="ECO:0000259" key="9">
    <source>
        <dbReference type="PROSITE" id="PS50157"/>
    </source>
</evidence>
<evidence type="ECO:0000256" key="3">
    <source>
        <dbReference type="ARBA" id="ARBA00022737"/>
    </source>
</evidence>
<keyword evidence="2" id="KW-0479">Metal-binding</keyword>
<feature type="compositionally biased region" description="Polar residues" evidence="8">
    <location>
        <begin position="465"/>
        <end position="479"/>
    </location>
</feature>
<feature type="compositionally biased region" description="Polar residues" evidence="8">
    <location>
        <begin position="637"/>
        <end position="671"/>
    </location>
</feature>
<evidence type="ECO:0000313" key="11">
    <source>
        <dbReference type="Proteomes" id="UP000005018"/>
    </source>
</evidence>
<dbReference type="PANTHER" id="PTHR16515:SF49">
    <property type="entry name" value="GASTRULA ZINC FINGER PROTEIN XLCGF49.1-LIKE-RELATED"/>
    <property type="match status" value="1"/>
</dbReference>
<evidence type="ECO:0000313" key="10">
    <source>
        <dbReference type="EMBL" id="CCG23287.1"/>
    </source>
</evidence>
<feature type="region of interest" description="Disordered" evidence="8">
    <location>
        <begin position="379"/>
        <end position="552"/>
    </location>
</feature>
<dbReference type="Pfam" id="PF00096">
    <property type="entry name" value="zf-C2H2"/>
    <property type="match status" value="1"/>
</dbReference>
<dbReference type="OrthoDB" id="654211at2759"/>
<feature type="compositionally biased region" description="Acidic residues" evidence="8">
    <location>
        <begin position="480"/>
        <end position="494"/>
    </location>
</feature>
<evidence type="ECO:0000256" key="1">
    <source>
        <dbReference type="ARBA" id="ARBA00004123"/>
    </source>
</evidence>
<feature type="compositionally biased region" description="Basic and acidic residues" evidence="8">
    <location>
        <begin position="748"/>
        <end position="761"/>
    </location>
</feature>
<dbReference type="EMBL" id="HE681722">
    <property type="protein sequence ID" value="CCG23287.1"/>
    <property type="molecule type" value="Genomic_DNA"/>
</dbReference>
<feature type="compositionally biased region" description="Basic and acidic residues" evidence="8">
    <location>
        <begin position="542"/>
        <end position="552"/>
    </location>
</feature>
<dbReference type="FunFam" id="3.30.160.60:FF:000925">
    <property type="entry name" value="Zinc finger protein 668"/>
    <property type="match status" value="1"/>
</dbReference>
<dbReference type="GO" id="GO:0008270">
    <property type="term" value="F:zinc ion binding"/>
    <property type="evidence" value="ECO:0007669"/>
    <property type="project" value="UniProtKB-KW"/>
</dbReference>
<keyword evidence="3" id="KW-0677">Repeat</keyword>
<dbReference type="SUPFAM" id="SSF57667">
    <property type="entry name" value="beta-beta-alpha zinc fingers"/>
    <property type="match status" value="1"/>
</dbReference>
<feature type="compositionally biased region" description="Polar residues" evidence="8">
    <location>
        <begin position="225"/>
        <end position="249"/>
    </location>
</feature>
<feature type="region of interest" description="Disordered" evidence="8">
    <location>
        <begin position="704"/>
        <end position="765"/>
    </location>
</feature>
<feature type="compositionally biased region" description="Polar residues" evidence="8">
    <location>
        <begin position="432"/>
        <end position="455"/>
    </location>
</feature>
<organism evidence="10 11">
    <name type="scientific">Candida orthopsilosis (strain 90-125)</name>
    <name type="common">Yeast</name>
    <dbReference type="NCBI Taxonomy" id="1136231"/>
    <lineage>
        <taxon>Eukaryota</taxon>
        <taxon>Fungi</taxon>
        <taxon>Dikarya</taxon>
        <taxon>Ascomycota</taxon>
        <taxon>Saccharomycotina</taxon>
        <taxon>Pichiomycetes</taxon>
        <taxon>Debaryomycetaceae</taxon>
        <taxon>Candida/Lodderomyces clade</taxon>
        <taxon>Candida</taxon>
    </lineage>
</organism>
<evidence type="ECO:0000256" key="2">
    <source>
        <dbReference type="ARBA" id="ARBA00022723"/>
    </source>
</evidence>
<dbReference type="SMART" id="SM00355">
    <property type="entry name" value="ZnF_C2H2"/>
    <property type="match status" value="2"/>
</dbReference>
<protein>
    <submittedName>
        <fullName evidence="10">Mnl1 transcription factor</fullName>
    </submittedName>
</protein>
<dbReference type="GO" id="GO:0005634">
    <property type="term" value="C:nucleus"/>
    <property type="evidence" value="ECO:0007669"/>
    <property type="project" value="UniProtKB-SubCell"/>
</dbReference>
<reference evidence="10 11" key="1">
    <citation type="journal article" date="2012" name="PLoS ONE">
        <title>Sequence and analysis of the genome of the pathogenic yeast Candida orthopsilosis.</title>
        <authorList>
            <person name="Riccombeni A."/>
            <person name="Vidanes G."/>
            <person name="Proux-Wera E."/>
            <person name="Wolfe K.H."/>
            <person name="Butler G."/>
        </authorList>
    </citation>
    <scope>NUCLEOTIDE SEQUENCE [LARGE SCALE GENOMIC DNA]</scope>
    <source>
        <strain evidence="10 11">Co 90-125</strain>
    </source>
</reference>
<proteinExistence type="predicted"/>
<comment type="subcellular location">
    <subcellularLocation>
        <location evidence="1">Nucleus</location>
    </subcellularLocation>
</comment>
<name>H8X639_CANO9</name>
<dbReference type="RefSeq" id="XP_003869422.1">
    <property type="nucleotide sequence ID" value="XM_003869373.1"/>
</dbReference>
<dbReference type="InterPro" id="IPR013087">
    <property type="entry name" value="Znf_C2H2_type"/>
</dbReference>
<feature type="compositionally biased region" description="Polar residues" evidence="8">
    <location>
        <begin position="591"/>
        <end position="602"/>
    </location>
</feature>
<dbReference type="InterPro" id="IPR036236">
    <property type="entry name" value="Znf_C2H2_sf"/>
</dbReference>
<dbReference type="GO" id="GO:0010468">
    <property type="term" value="P:regulation of gene expression"/>
    <property type="evidence" value="ECO:0007669"/>
    <property type="project" value="TreeGrafter"/>
</dbReference>
<sequence>MDLNQEMDQLASEFYNDFTTKANVDSNQKAAFTEDFVITPDSSNQNQTFAPQNHRQTDEDYAQLYSQHSKPTANLNANGFQQDNLGDTTLTEFQLNDINFDFLLKSQQQPQQQQERSVPQIQEGLLSNNTSGPQFFQSDREPNPTQQQEQSYYQLQHQQDEYDISGNSKAGAGSMPGAFAQQGDNMELDDSPPFTIESDLYFDQGPDNNSIITSSNLQPHHDNRSSIISHSNNAGYHSNHLKSPTQPNDFNVSPFDDASRVSSVQNIKYMGNNNLDAAKAINRRSLIDNESQQFMGRLRNGSIDSYYAANVINQHLHPQSQLPQHQYQYQQQGGAQNNSASFQEMSPITTTTSNTHSISSLHSTQPSFFSAQQFFTRNSIDQQPSSMNRPSSDLFGRPSLDSQQSQQQQQRNARYTSFTNSISNMIPFMGDRSQSQRSPSGNSTQAVLNSGTAPNQPRHLIRSIFKSNSGLNSSQNQINDDADEKMDTNDDVNMDEISNQFLTTPADNSNLTMNSEFEPELEQPKKQRTSKRSLFTRFKSSKQPDDIDDIPKIGEKEPLLQESESLETANIGSGQASSGTPSFMTGGPVNLENTTSESSQNVAEPDYAALFENVGKRKPMGSNYRKPKREKSKEDQSQIQQQMNTSNTPTTSSLFFGKNNQIGKGASSNNSLADNTSATNISVNSSNASSSLAGQSMILNENDDQTVTSTSTPPPPPPSTSSLATASKRILGSKIMMKNNKKSSSKITKKDKEKDKDRDIIPPDEEPIIASLDTPVATMISKGVEVEVDLASLDLPPDTKIFPTSIINSKNRTRGRKENKEADLNDETKIYLCNYCSRRFKRHEHLKRHFRSLHTFEKPFDCPKCNKKFSRSDNLQQHLKIHNADDNGVAKEEEEGDIETGVYRDDI</sequence>
<accession>H8X639</accession>
<keyword evidence="5" id="KW-0862">Zinc</keyword>
<dbReference type="HOGENOM" id="CLU_320537_0_0_1"/>
<dbReference type="AlphaFoldDB" id="H8X639"/>
<keyword evidence="4 7" id="KW-0863">Zinc-finger</keyword>
<evidence type="ECO:0000256" key="4">
    <source>
        <dbReference type="ARBA" id="ARBA00022771"/>
    </source>
</evidence>
<feature type="compositionally biased region" description="Polar residues" evidence="8">
    <location>
        <begin position="379"/>
        <end position="391"/>
    </location>
</feature>
<feature type="compositionally biased region" description="Low complexity" evidence="8">
    <location>
        <begin position="146"/>
        <end position="157"/>
    </location>
</feature>
<evidence type="ECO:0000256" key="5">
    <source>
        <dbReference type="ARBA" id="ARBA00022833"/>
    </source>
</evidence>
<dbReference type="PROSITE" id="PS50157">
    <property type="entry name" value="ZINC_FINGER_C2H2_2"/>
    <property type="match status" value="2"/>
</dbReference>
<feature type="compositionally biased region" description="Polar residues" evidence="8">
    <location>
        <begin position="411"/>
        <end position="424"/>
    </location>
</feature>
<evidence type="ECO:0000256" key="8">
    <source>
        <dbReference type="SAM" id="MobiDB-lite"/>
    </source>
</evidence>
<evidence type="ECO:0000256" key="6">
    <source>
        <dbReference type="ARBA" id="ARBA00023242"/>
    </source>
</evidence>
<feature type="region of interest" description="Disordered" evidence="8">
    <location>
        <begin position="125"/>
        <end position="191"/>
    </location>
</feature>
<gene>
    <name evidence="10" type="ORF">CORT_0D04470</name>
</gene>
<feature type="domain" description="C2H2-type" evidence="9">
    <location>
        <begin position="831"/>
        <end position="859"/>
    </location>
</feature>
<feature type="region of interest" description="Disordered" evidence="8">
    <location>
        <begin position="320"/>
        <end position="339"/>
    </location>
</feature>
<feature type="region of interest" description="Disordered" evidence="8">
    <location>
        <begin position="218"/>
        <end position="249"/>
    </location>
</feature>
<feature type="region of interest" description="Disordered" evidence="8">
    <location>
        <begin position="567"/>
        <end position="671"/>
    </location>
</feature>
<dbReference type="GeneID" id="14540387"/>
<dbReference type="PANTHER" id="PTHR16515">
    <property type="entry name" value="PR DOMAIN ZINC FINGER PROTEIN"/>
    <property type="match status" value="1"/>
</dbReference>
<feature type="compositionally biased region" description="Polar residues" evidence="8">
    <location>
        <begin position="125"/>
        <end position="137"/>
    </location>
</feature>
<dbReference type="KEGG" id="cot:CORT_0D04470"/>
<keyword evidence="6" id="KW-0539">Nucleus</keyword>
<feature type="compositionally biased region" description="Polar residues" evidence="8">
    <location>
        <begin position="496"/>
        <end position="515"/>
    </location>
</feature>
<feature type="domain" description="C2H2-type" evidence="9">
    <location>
        <begin position="860"/>
        <end position="887"/>
    </location>
</feature>
<dbReference type="PROSITE" id="PS00028">
    <property type="entry name" value="ZINC_FINGER_C2H2_1"/>
    <property type="match status" value="2"/>
</dbReference>
<dbReference type="Proteomes" id="UP000005018">
    <property type="component" value="Chromosome 4"/>
</dbReference>
<evidence type="ECO:0000256" key="7">
    <source>
        <dbReference type="PROSITE-ProRule" id="PRU00042"/>
    </source>
</evidence>
<dbReference type="Gene3D" id="3.30.160.60">
    <property type="entry name" value="Classic Zinc Finger"/>
    <property type="match status" value="2"/>
</dbReference>
<feature type="compositionally biased region" description="Polar residues" evidence="8">
    <location>
        <begin position="567"/>
        <end position="583"/>
    </location>
</feature>
<keyword evidence="11" id="KW-1185">Reference proteome</keyword>
<feature type="region of interest" description="Disordered" evidence="8">
    <location>
        <begin position="888"/>
        <end position="907"/>
    </location>
</feature>
<dbReference type="eggNOG" id="KOG1721">
    <property type="taxonomic scope" value="Eukaryota"/>
</dbReference>